<organism evidence="1">
    <name type="scientific">Prevotella sp. GTC17254</name>
    <dbReference type="NCBI Taxonomy" id="3236794"/>
    <lineage>
        <taxon>Bacteria</taxon>
        <taxon>Pseudomonadati</taxon>
        <taxon>Bacteroidota</taxon>
        <taxon>Bacteroidia</taxon>
        <taxon>Bacteroidales</taxon>
        <taxon>Prevotellaceae</taxon>
        <taxon>Prevotella</taxon>
    </lineage>
</organism>
<dbReference type="SUPFAM" id="SSF53756">
    <property type="entry name" value="UDP-Glycosyltransferase/glycogen phosphorylase"/>
    <property type="match status" value="1"/>
</dbReference>
<gene>
    <name evidence="1" type="ORF">GTC17254_03400</name>
</gene>
<sequence>MLKIYLDPRVEFRYFSWYYYGLINLYGSSQIYFLRECFSDLDYTVRMDYVQGMPVLVDIDGKRVKIFVDVEDRANLHQARYEWCDVYAKVNVAFGDTQHFQKLMVIGPEFGVKIYNCFETIVIAVIRYFRGRTSFRSFKDFQSDYLYTCIRRRPLQQYEIRTVPVDVKPDYIFHASTLWYNQFAATDTNKYRGDFLKACQKAGMEIEGGLFYVDGEAVLREMPDYPKYKEIYRDFICDKRLSMDDYIRKTKESVLVFNTPSVCECHGWKLAEYLCMGKAIISTPLKREMPGEGLVHGKNVHFIHNVDEIYDAVIRISRDKEYRRRLEQGARAYYEQWLAPEVVVKRMVDTALKKVKGICE</sequence>
<dbReference type="Gene3D" id="3.40.50.2000">
    <property type="entry name" value="Glycogen Phosphorylase B"/>
    <property type="match status" value="1"/>
</dbReference>
<dbReference type="EMBL" id="AP035786">
    <property type="protein sequence ID" value="BFO72743.1"/>
    <property type="molecule type" value="Genomic_DNA"/>
</dbReference>
<protein>
    <recommendedName>
        <fullName evidence="2">Glycosyltransferase family 1 protein</fullName>
    </recommendedName>
</protein>
<evidence type="ECO:0008006" key="2">
    <source>
        <dbReference type="Google" id="ProtNLM"/>
    </source>
</evidence>
<dbReference type="AlphaFoldDB" id="A0AB33IXL0"/>
<reference evidence="1" key="1">
    <citation type="submission" date="2024-07" db="EMBL/GenBank/DDBJ databases">
        <title>Complete genome sequence of Prevotella sp. YM-2024 GTC17254.</title>
        <authorList>
            <person name="Hayashi M."/>
            <person name="Muto Y."/>
            <person name="Tanaka K."/>
            <person name="Niwa H."/>
        </authorList>
    </citation>
    <scope>NUCLEOTIDE SEQUENCE</scope>
    <source>
        <strain evidence="1">GTC17254</strain>
    </source>
</reference>
<proteinExistence type="predicted"/>
<accession>A0AB33IXL0</accession>
<evidence type="ECO:0000313" key="1">
    <source>
        <dbReference type="EMBL" id="BFO72743.1"/>
    </source>
</evidence>
<name>A0AB33IXL0_9BACT</name>